<feature type="region of interest" description="Disordered" evidence="1">
    <location>
        <begin position="1"/>
        <end position="39"/>
    </location>
</feature>
<evidence type="ECO:0000313" key="2">
    <source>
        <dbReference type="EMBL" id="KAJ1155483.1"/>
    </source>
</evidence>
<sequence length="160" mass="17602">MASPGAPTVLRPHAASRSRFLTPDSPRAPHLGVRKEKRTHVSPDGDYIAFRAAAATLDFSRLRAAQSWHFRLGPRAGKLPVARSLVFTHLTPGPQWGQRWARTPPSGCRRSAKVPPGALVVLRSPHSFPELTPHLRWPQASPPQRQAGEVPPGASRWRLC</sequence>
<organism evidence="2 3">
    <name type="scientific">Pleurodeles waltl</name>
    <name type="common">Iberian ribbed newt</name>
    <dbReference type="NCBI Taxonomy" id="8319"/>
    <lineage>
        <taxon>Eukaryota</taxon>
        <taxon>Metazoa</taxon>
        <taxon>Chordata</taxon>
        <taxon>Craniata</taxon>
        <taxon>Vertebrata</taxon>
        <taxon>Euteleostomi</taxon>
        <taxon>Amphibia</taxon>
        <taxon>Batrachia</taxon>
        <taxon>Caudata</taxon>
        <taxon>Salamandroidea</taxon>
        <taxon>Salamandridae</taxon>
        <taxon>Pleurodelinae</taxon>
        <taxon>Pleurodeles</taxon>
    </lineage>
</organism>
<keyword evidence="3" id="KW-1185">Reference proteome</keyword>
<name>A0AAV7RU37_PLEWA</name>
<proteinExistence type="predicted"/>
<dbReference type="AlphaFoldDB" id="A0AAV7RU37"/>
<feature type="region of interest" description="Disordered" evidence="1">
    <location>
        <begin position="135"/>
        <end position="160"/>
    </location>
</feature>
<dbReference type="Proteomes" id="UP001066276">
    <property type="component" value="Chromosome 5"/>
</dbReference>
<dbReference type="EMBL" id="JANPWB010000009">
    <property type="protein sequence ID" value="KAJ1155483.1"/>
    <property type="molecule type" value="Genomic_DNA"/>
</dbReference>
<reference evidence="2" key="1">
    <citation type="journal article" date="2022" name="bioRxiv">
        <title>Sequencing and chromosome-scale assembly of the giantPleurodeles waltlgenome.</title>
        <authorList>
            <person name="Brown T."/>
            <person name="Elewa A."/>
            <person name="Iarovenko S."/>
            <person name="Subramanian E."/>
            <person name="Araus A.J."/>
            <person name="Petzold A."/>
            <person name="Susuki M."/>
            <person name="Suzuki K.-i.T."/>
            <person name="Hayashi T."/>
            <person name="Toyoda A."/>
            <person name="Oliveira C."/>
            <person name="Osipova E."/>
            <person name="Leigh N.D."/>
            <person name="Simon A."/>
            <person name="Yun M.H."/>
        </authorList>
    </citation>
    <scope>NUCLEOTIDE SEQUENCE</scope>
    <source>
        <strain evidence="2">20211129_DDA</strain>
        <tissue evidence="2">Liver</tissue>
    </source>
</reference>
<accession>A0AAV7RU37</accession>
<protein>
    <submittedName>
        <fullName evidence="2">Uncharacterized protein</fullName>
    </submittedName>
</protein>
<comment type="caution">
    <text evidence="2">The sequence shown here is derived from an EMBL/GenBank/DDBJ whole genome shotgun (WGS) entry which is preliminary data.</text>
</comment>
<gene>
    <name evidence="2" type="ORF">NDU88_008213</name>
</gene>
<evidence type="ECO:0000256" key="1">
    <source>
        <dbReference type="SAM" id="MobiDB-lite"/>
    </source>
</evidence>
<evidence type="ECO:0000313" key="3">
    <source>
        <dbReference type="Proteomes" id="UP001066276"/>
    </source>
</evidence>